<reference evidence="11 12" key="1">
    <citation type="submission" date="2021-01" db="EMBL/GenBank/DDBJ databases">
        <title>Brevundimonas vitis sp. nov., an bacterium isolated from grape (Vitis vinifera).</title>
        <authorList>
            <person name="Jiang L."/>
            <person name="Lee J."/>
        </authorList>
    </citation>
    <scope>NUCLEOTIDE SEQUENCE [LARGE SCALE GENOMIC DNA]</scope>
    <source>
        <strain evidence="11 12">GRTSA-9</strain>
    </source>
</reference>
<evidence type="ECO:0000256" key="4">
    <source>
        <dbReference type="ARBA" id="ARBA00022481"/>
    </source>
</evidence>
<dbReference type="NCBIfam" id="TIGR02532">
    <property type="entry name" value="IV_pilin_GFxxxE"/>
    <property type="match status" value="1"/>
</dbReference>
<evidence type="ECO:0000256" key="1">
    <source>
        <dbReference type="ARBA" id="ARBA00004377"/>
    </source>
</evidence>
<keyword evidence="7" id="KW-1133">Transmembrane helix</keyword>
<organism evidence="11 12">
    <name type="scientific">Brevundimonas vitisensis</name>
    <dbReference type="NCBI Taxonomy" id="2800818"/>
    <lineage>
        <taxon>Bacteria</taxon>
        <taxon>Pseudomonadati</taxon>
        <taxon>Pseudomonadota</taxon>
        <taxon>Alphaproteobacteria</taxon>
        <taxon>Caulobacterales</taxon>
        <taxon>Caulobacteraceae</taxon>
        <taxon>Brevundimonas</taxon>
    </lineage>
</organism>
<name>A0ABX7BSP3_9CAUL</name>
<protein>
    <recommendedName>
        <fullName evidence="9">Type II secretion system protein I</fullName>
        <shortName evidence="9">T2SS minor pseudopilin I</shortName>
    </recommendedName>
</protein>
<keyword evidence="3" id="KW-1003">Cell membrane</keyword>
<evidence type="ECO:0000256" key="6">
    <source>
        <dbReference type="ARBA" id="ARBA00022692"/>
    </source>
</evidence>
<dbReference type="NCBIfam" id="TIGR01707">
    <property type="entry name" value="gspI"/>
    <property type="match status" value="1"/>
</dbReference>
<dbReference type="PANTHER" id="PTHR38779">
    <property type="entry name" value="TYPE II SECRETION SYSTEM PROTEIN I-RELATED"/>
    <property type="match status" value="1"/>
</dbReference>
<keyword evidence="8" id="KW-0472">Membrane</keyword>
<evidence type="ECO:0000256" key="7">
    <source>
        <dbReference type="ARBA" id="ARBA00022989"/>
    </source>
</evidence>
<gene>
    <name evidence="11" type="primary">gspI</name>
    <name evidence="11" type="ORF">JIP62_06645</name>
</gene>
<evidence type="ECO:0000256" key="3">
    <source>
        <dbReference type="ARBA" id="ARBA00022475"/>
    </source>
</evidence>
<accession>A0ABX7BSP3</accession>
<proteinExistence type="inferred from homology"/>
<evidence type="ECO:0000256" key="8">
    <source>
        <dbReference type="ARBA" id="ARBA00023136"/>
    </source>
</evidence>
<dbReference type="Gene3D" id="3.30.1300.30">
    <property type="entry name" value="GSPII I/J protein-like"/>
    <property type="match status" value="1"/>
</dbReference>
<dbReference type="PANTHER" id="PTHR38779:SF2">
    <property type="entry name" value="TYPE II SECRETION SYSTEM PROTEIN I-RELATED"/>
    <property type="match status" value="1"/>
</dbReference>
<comment type="similarity">
    <text evidence="2 9">Belongs to the GSP I family.</text>
</comment>
<dbReference type="Proteomes" id="UP000595448">
    <property type="component" value="Chromosome"/>
</dbReference>
<dbReference type="SUPFAM" id="SSF54523">
    <property type="entry name" value="Pili subunits"/>
    <property type="match status" value="1"/>
</dbReference>
<dbReference type="EMBL" id="CP067977">
    <property type="protein sequence ID" value="QQQ19758.1"/>
    <property type="molecule type" value="Genomic_DNA"/>
</dbReference>
<dbReference type="PROSITE" id="PS00409">
    <property type="entry name" value="PROKAR_NTER_METHYL"/>
    <property type="match status" value="1"/>
</dbReference>
<dbReference type="Pfam" id="PF02501">
    <property type="entry name" value="T2SSI"/>
    <property type="match status" value="1"/>
</dbReference>
<evidence type="ECO:0000259" key="10">
    <source>
        <dbReference type="Pfam" id="PF02501"/>
    </source>
</evidence>
<dbReference type="RefSeq" id="WP_201104145.1">
    <property type="nucleotide sequence ID" value="NZ_CP067977.1"/>
</dbReference>
<keyword evidence="5 9" id="KW-0997">Cell inner membrane</keyword>
<feature type="domain" description="Type II secretion system protein GspI C-terminal" evidence="10">
    <location>
        <begin position="41"/>
        <end position="112"/>
    </location>
</feature>
<comment type="function">
    <text evidence="9">Component of the type II secretion system required for the energy-dependent secretion of extracellular factors such as proteases and toxins from the periplasm.</text>
</comment>
<dbReference type="InterPro" id="IPR045584">
    <property type="entry name" value="Pilin-like"/>
</dbReference>
<comment type="subcellular location">
    <subcellularLocation>
        <location evidence="1 9">Cell inner membrane</location>
        <topology evidence="1 9">Single-pass membrane protein</topology>
    </subcellularLocation>
</comment>
<evidence type="ECO:0000313" key="11">
    <source>
        <dbReference type="EMBL" id="QQQ19758.1"/>
    </source>
</evidence>
<keyword evidence="4 9" id="KW-0488">Methylation</keyword>
<evidence type="ECO:0000256" key="5">
    <source>
        <dbReference type="ARBA" id="ARBA00022519"/>
    </source>
</evidence>
<evidence type="ECO:0000256" key="2">
    <source>
        <dbReference type="ARBA" id="ARBA00008358"/>
    </source>
</evidence>
<sequence>MTSRAGFTLIEMLVALAVFGLAALALLNLAGENTRSAARVETRTVAGIVAENLAVQTLIDVDPPAMGETRGETAMAGRTWTWTRVVNGTDDPDILSIRIAVTESGEQVADVTLFRANAS</sequence>
<comment type="PTM">
    <text evidence="9">Cleaved by prepilin peptidase.</text>
</comment>
<dbReference type="InterPro" id="IPR003413">
    <property type="entry name" value="T2SS_GspI_C"/>
</dbReference>
<evidence type="ECO:0000313" key="12">
    <source>
        <dbReference type="Proteomes" id="UP000595448"/>
    </source>
</evidence>
<dbReference type="Pfam" id="PF07963">
    <property type="entry name" value="N_methyl"/>
    <property type="match status" value="1"/>
</dbReference>
<keyword evidence="6" id="KW-0812">Transmembrane</keyword>
<dbReference type="InterPro" id="IPR012902">
    <property type="entry name" value="N_methyl_site"/>
</dbReference>
<keyword evidence="12" id="KW-1185">Reference proteome</keyword>
<dbReference type="InterPro" id="IPR010052">
    <property type="entry name" value="T2SS_protein-GspI"/>
</dbReference>
<evidence type="ECO:0000256" key="9">
    <source>
        <dbReference type="RuleBase" id="RU368030"/>
    </source>
</evidence>
<comment type="subunit">
    <text evidence="9">Type II secretion is composed of four main components: the outer membrane complex, the inner membrane complex, the cytoplasmic secretion ATPase and the periplasm-spanning pseudopilus.</text>
</comment>